<comment type="similarity">
    <text evidence="1 5">Belongs to the pyridoxamine 5'-phosphate oxidase family.</text>
</comment>
<dbReference type="EMBL" id="CP060713">
    <property type="protein sequence ID" value="QNN55034.1"/>
    <property type="molecule type" value="Genomic_DNA"/>
</dbReference>
<evidence type="ECO:0000256" key="3">
    <source>
        <dbReference type="ARBA" id="ARBA00022643"/>
    </source>
</evidence>
<dbReference type="PANTHER" id="PTHR10851:SF0">
    <property type="entry name" value="PYRIDOXINE-5'-PHOSPHATE OXIDASE"/>
    <property type="match status" value="1"/>
</dbReference>
<dbReference type="InterPro" id="IPR019576">
    <property type="entry name" value="Pyridoxamine_oxidase_dimer_C"/>
</dbReference>
<protein>
    <recommendedName>
        <fullName evidence="5">Pyridoxine/pyridoxamine 5'-phosphate oxidase</fullName>
        <ecNumber evidence="5">1.4.3.5</ecNumber>
    </recommendedName>
    <alternativeName>
        <fullName evidence="5">PNP/PMP oxidase</fullName>
        <shortName evidence="5">PNPOx</shortName>
    </alternativeName>
    <alternativeName>
        <fullName evidence="5">Pyridoxal 5'-phosphate synthase</fullName>
    </alternativeName>
</protein>
<feature type="binding site" evidence="5 7">
    <location>
        <begin position="134"/>
        <end position="135"/>
    </location>
    <ligand>
        <name>FMN</name>
        <dbReference type="ChEBI" id="CHEBI:58210"/>
    </ligand>
</feature>
<feature type="binding site" evidence="5 7">
    <location>
        <position position="77"/>
    </location>
    <ligand>
        <name>FMN</name>
        <dbReference type="ChEBI" id="CHEBI:58210"/>
    </ligand>
</feature>
<comment type="subunit">
    <text evidence="5">Homodimer.</text>
</comment>
<feature type="binding site" evidence="5 7">
    <location>
        <position position="180"/>
    </location>
    <ligand>
        <name>FMN</name>
        <dbReference type="ChEBI" id="CHEBI:58210"/>
    </ligand>
</feature>
<comment type="pathway">
    <text evidence="5">Cofactor metabolism; pyridoxal 5'-phosphate salvage; pyridoxal 5'-phosphate from pyridoxine 5'-phosphate: step 1/1.</text>
</comment>
<comment type="cofactor">
    <cofactor evidence="5 7">
        <name>FMN</name>
        <dbReference type="ChEBI" id="CHEBI:58210"/>
    </cofactor>
    <text evidence="5 7">Binds 1 FMN per subunit.</text>
</comment>
<feature type="binding site" evidence="5 6">
    <location>
        <position position="125"/>
    </location>
    <ligand>
        <name>substrate</name>
    </ligand>
</feature>
<feature type="binding site" evidence="5 6">
    <location>
        <position position="121"/>
    </location>
    <ligand>
        <name>substrate</name>
    </ligand>
</feature>
<dbReference type="HAMAP" id="MF_01629">
    <property type="entry name" value="PdxH"/>
    <property type="match status" value="1"/>
</dbReference>
<dbReference type="AlphaFoldDB" id="A0A7G9RHF9"/>
<proteinExistence type="inferred from homology"/>
<name>A0A7G9RHF9_9ACTN</name>
<evidence type="ECO:0000259" key="9">
    <source>
        <dbReference type="Pfam" id="PF10590"/>
    </source>
</evidence>
<dbReference type="KEGG" id="nmes:H9L09_13070"/>
<dbReference type="PIRSF" id="PIRSF000190">
    <property type="entry name" value="Pyd_amn-ph_oxd"/>
    <property type="match status" value="1"/>
</dbReference>
<keyword evidence="11" id="KW-1185">Reference proteome</keyword>
<sequence>MRRDYAAGGLAEADLEPEPVPMFRRWLREATDAGLHEPNAMVVATADAEGTPSARLVLLKGLDERGFVFFTNYRSRKGTELSAHPACALLFPWHDLERQVRVDGRAAPLGEEENIAYFRSRPRASQIGAWASPQSSVVASREELDAGYAATEERFAEVEEIPLPPSWGGFRVAPEAVEFWQGRRGRMHDRLRYRRAGARDGDAGWVVERLAP</sequence>
<feature type="binding site" evidence="5 7">
    <location>
        <begin position="70"/>
        <end position="71"/>
    </location>
    <ligand>
        <name>FMN</name>
        <dbReference type="ChEBI" id="CHEBI:58210"/>
    </ligand>
</feature>
<comment type="function">
    <text evidence="5">Catalyzes the oxidation of either pyridoxine 5'-phosphate (PNP) or pyridoxamine 5'-phosphate (PMP) into pyridoxal 5'-phosphate (PLP).</text>
</comment>
<feature type="binding site" evidence="5 6">
    <location>
        <position position="60"/>
    </location>
    <ligand>
        <name>substrate</name>
    </ligand>
</feature>
<keyword evidence="5" id="KW-0664">Pyridoxine biosynthesis</keyword>
<feature type="binding site" evidence="5 7">
    <location>
        <position position="99"/>
    </location>
    <ligand>
        <name>FMN</name>
        <dbReference type="ChEBI" id="CHEBI:58210"/>
    </ligand>
</feature>
<feature type="binding site" evidence="5 7">
    <location>
        <position position="76"/>
    </location>
    <ligand>
        <name>FMN</name>
        <dbReference type="ChEBI" id="CHEBI:58210"/>
    </ligand>
</feature>
<evidence type="ECO:0000313" key="11">
    <source>
        <dbReference type="Proteomes" id="UP000515947"/>
    </source>
</evidence>
<reference evidence="10 11" key="1">
    <citation type="submission" date="2020-08" db="EMBL/GenBank/DDBJ databases">
        <title>Genome sequence of Nocardioides mesophilus KACC 16243T.</title>
        <authorList>
            <person name="Hyun D.-W."/>
            <person name="Bae J.-W."/>
        </authorList>
    </citation>
    <scope>NUCLEOTIDE SEQUENCE [LARGE SCALE GENOMIC DNA]</scope>
    <source>
        <strain evidence="10 11">KACC 16243</strain>
    </source>
</reference>
<evidence type="ECO:0000313" key="10">
    <source>
        <dbReference type="EMBL" id="QNN55034.1"/>
    </source>
</evidence>
<dbReference type="GO" id="GO:0008615">
    <property type="term" value="P:pyridoxine biosynthetic process"/>
    <property type="evidence" value="ECO:0007669"/>
    <property type="project" value="UniProtKB-UniRule"/>
</dbReference>
<dbReference type="Pfam" id="PF10590">
    <property type="entry name" value="PNP_phzG_C"/>
    <property type="match status" value="1"/>
</dbReference>
<dbReference type="PROSITE" id="PS01064">
    <property type="entry name" value="PYRIDOX_OXIDASE"/>
    <property type="match status" value="1"/>
</dbReference>
<dbReference type="UniPathway" id="UPA01068">
    <property type="reaction ID" value="UER00304"/>
</dbReference>
<dbReference type="Pfam" id="PF01243">
    <property type="entry name" value="PNPOx_N"/>
    <property type="match status" value="1"/>
</dbReference>
<evidence type="ECO:0000256" key="7">
    <source>
        <dbReference type="PIRSR" id="PIRSR000190-2"/>
    </source>
</evidence>
<feature type="domain" description="Pyridoxamine 5'-phosphate oxidase N-terminal" evidence="8">
    <location>
        <begin position="28"/>
        <end position="144"/>
    </location>
</feature>
<organism evidence="10 11">
    <name type="scientific">Nocardioides mesophilus</name>
    <dbReference type="NCBI Taxonomy" id="433659"/>
    <lineage>
        <taxon>Bacteria</taxon>
        <taxon>Bacillati</taxon>
        <taxon>Actinomycetota</taxon>
        <taxon>Actinomycetes</taxon>
        <taxon>Propionibacteriales</taxon>
        <taxon>Nocardioidaceae</taxon>
        <taxon>Nocardioides</taxon>
    </lineage>
</organism>
<feature type="binding site" evidence="5 7">
    <location>
        <position position="190"/>
    </location>
    <ligand>
        <name>FMN</name>
        <dbReference type="ChEBI" id="CHEBI:58210"/>
    </ligand>
</feature>
<evidence type="ECO:0000256" key="1">
    <source>
        <dbReference type="ARBA" id="ARBA00007301"/>
    </source>
</evidence>
<dbReference type="SUPFAM" id="SSF50475">
    <property type="entry name" value="FMN-binding split barrel"/>
    <property type="match status" value="1"/>
</dbReference>
<dbReference type="GO" id="GO:0004733">
    <property type="term" value="F:pyridoxamine phosphate oxidase activity"/>
    <property type="evidence" value="ECO:0007669"/>
    <property type="project" value="UniProtKB-UniRule"/>
</dbReference>
<feature type="binding site" evidence="5 6">
    <location>
        <begin position="186"/>
        <end position="188"/>
    </location>
    <ligand>
        <name>substrate</name>
    </ligand>
</feature>
<evidence type="ECO:0000256" key="4">
    <source>
        <dbReference type="ARBA" id="ARBA00023002"/>
    </source>
</evidence>
<dbReference type="PANTHER" id="PTHR10851">
    <property type="entry name" value="PYRIDOXINE-5-PHOSPHATE OXIDASE"/>
    <property type="match status" value="1"/>
</dbReference>
<dbReference type="InterPro" id="IPR012349">
    <property type="entry name" value="Split_barrel_FMN-bd"/>
</dbReference>
<keyword evidence="3 5" id="KW-0288">FMN</keyword>
<comment type="catalytic activity">
    <reaction evidence="5">
        <text>pyridoxamine 5'-phosphate + O2 + H2O = pyridoxal 5'-phosphate + H2O2 + NH4(+)</text>
        <dbReference type="Rhea" id="RHEA:15817"/>
        <dbReference type="ChEBI" id="CHEBI:15377"/>
        <dbReference type="ChEBI" id="CHEBI:15379"/>
        <dbReference type="ChEBI" id="CHEBI:16240"/>
        <dbReference type="ChEBI" id="CHEBI:28938"/>
        <dbReference type="ChEBI" id="CHEBI:58451"/>
        <dbReference type="ChEBI" id="CHEBI:597326"/>
        <dbReference type="EC" id="1.4.3.5"/>
    </reaction>
</comment>
<accession>A0A7G9RHF9</accession>
<feature type="binding site" evidence="5 6">
    <location>
        <position position="117"/>
    </location>
    <ligand>
        <name>substrate</name>
    </ligand>
</feature>
<keyword evidence="2 5" id="KW-0285">Flavoprotein</keyword>
<keyword evidence="4 5" id="KW-0560">Oxidoreductase</keyword>
<evidence type="ECO:0000256" key="2">
    <source>
        <dbReference type="ARBA" id="ARBA00022630"/>
    </source>
</evidence>
<feature type="binding site" evidence="6">
    <location>
        <begin position="2"/>
        <end position="5"/>
    </location>
    <ligand>
        <name>substrate</name>
    </ligand>
</feature>
<dbReference type="InterPro" id="IPR019740">
    <property type="entry name" value="Pyridox_Oxase_CS"/>
</dbReference>
<evidence type="ECO:0000259" key="8">
    <source>
        <dbReference type="Pfam" id="PF01243"/>
    </source>
</evidence>
<comment type="catalytic activity">
    <reaction evidence="5">
        <text>pyridoxine 5'-phosphate + O2 = pyridoxal 5'-phosphate + H2O2</text>
        <dbReference type="Rhea" id="RHEA:15149"/>
        <dbReference type="ChEBI" id="CHEBI:15379"/>
        <dbReference type="ChEBI" id="CHEBI:16240"/>
        <dbReference type="ChEBI" id="CHEBI:58589"/>
        <dbReference type="ChEBI" id="CHEBI:597326"/>
        <dbReference type="EC" id="1.4.3.5"/>
    </reaction>
</comment>
<dbReference type="NCBIfam" id="NF004231">
    <property type="entry name" value="PRK05679.1"/>
    <property type="match status" value="1"/>
</dbReference>
<evidence type="ECO:0000256" key="5">
    <source>
        <dbReference type="HAMAP-Rule" id="MF_01629"/>
    </source>
</evidence>
<dbReference type="InterPro" id="IPR011576">
    <property type="entry name" value="Pyridox_Oxase_N"/>
</dbReference>
<dbReference type="Proteomes" id="UP000515947">
    <property type="component" value="Chromosome"/>
</dbReference>
<comment type="pathway">
    <text evidence="5">Cofactor metabolism; pyridoxal 5'-phosphate salvage; pyridoxal 5'-phosphate from pyridoxamine 5'-phosphate: step 1/1.</text>
</comment>
<dbReference type="EC" id="1.4.3.5" evidence="5"/>
<gene>
    <name evidence="5 10" type="primary">pdxH</name>
    <name evidence="10" type="ORF">H9L09_13070</name>
</gene>
<feature type="domain" description="Pyridoxine 5'-phosphate oxidase dimerisation C-terminal" evidence="9">
    <location>
        <begin position="167"/>
        <end position="212"/>
    </location>
</feature>
<dbReference type="GO" id="GO:0010181">
    <property type="term" value="F:FMN binding"/>
    <property type="evidence" value="ECO:0007669"/>
    <property type="project" value="UniProtKB-UniRule"/>
</dbReference>
<dbReference type="Gene3D" id="2.30.110.10">
    <property type="entry name" value="Electron Transport, Fmn-binding Protein, Chain A"/>
    <property type="match status" value="1"/>
</dbReference>
<dbReference type="NCBIfam" id="TIGR00558">
    <property type="entry name" value="pdxH"/>
    <property type="match status" value="1"/>
</dbReference>
<dbReference type="InterPro" id="IPR000659">
    <property type="entry name" value="Pyridox_Oxase"/>
</dbReference>
<evidence type="ECO:0000256" key="6">
    <source>
        <dbReference type="PIRSR" id="PIRSR000190-1"/>
    </source>
</evidence>
<feature type="binding site" evidence="5 7">
    <location>
        <begin position="55"/>
        <end position="60"/>
    </location>
    <ligand>
        <name>FMN</name>
        <dbReference type="ChEBI" id="CHEBI:58210"/>
    </ligand>
</feature>